<protein>
    <recommendedName>
        <fullName evidence="1">D-inositol 3-phosphate glycosyltransferase</fullName>
    </recommendedName>
</protein>
<gene>
    <name evidence="6" type="ORF">SAMN06309945_2075</name>
</gene>
<dbReference type="SUPFAM" id="SSF53756">
    <property type="entry name" value="UDP-Glycosyltransferase/glycogen phosphorylase"/>
    <property type="match status" value="1"/>
</dbReference>
<dbReference type="Pfam" id="PF13439">
    <property type="entry name" value="Glyco_transf_4"/>
    <property type="match status" value="1"/>
</dbReference>
<reference evidence="6 7" key="1">
    <citation type="submission" date="2017-02" db="EMBL/GenBank/DDBJ databases">
        <authorList>
            <person name="Peterson S.W."/>
        </authorList>
    </citation>
    <scope>NUCLEOTIDE SEQUENCE [LARGE SCALE GENOMIC DNA]</scope>
    <source>
        <strain evidence="6 7">VKM Ac-2059</strain>
    </source>
</reference>
<feature type="domain" description="Glycosyl transferase family 1" evidence="4">
    <location>
        <begin position="183"/>
        <end position="310"/>
    </location>
</feature>
<dbReference type="RefSeq" id="WP_159449520.1">
    <property type="nucleotide sequence ID" value="NZ_FUZP01000002.1"/>
</dbReference>
<feature type="domain" description="Glycosyltransferase subfamily 4-like N-terminal" evidence="5">
    <location>
        <begin position="1"/>
        <end position="172"/>
    </location>
</feature>
<dbReference type="PANTHER" id="PTHR45947:SF3">
    <property type="entry name" value="SULFOQUINOVOSYL TRANSFERASE SQD2"/>
    <property type="match status" value="1"/>
</dbReference>
<dbReference type="AlphaFoldDB" id="A0A1T5KAL3"/>
<dbReference type="CDD" id="cd03801">
    <property type="entry name" value="GT4_PimA-like"/>
    <property type="match status" value="1"/>
</dbReference>
<dbReference type="InterPro" id="IPR050194">
    <property type="entry name" value="Glycosyltransferase_grp1"/>
</dbReference>
<dbReference type="GO" id="GO:0016758">
    <property type="term" value="F:hexosyltransferase activity"/>
    <property type="evidence" value="ECO:0007669"/>
    <property type="project" value="TreeGrafter"/>
</dbReference>
<dbReference type="OrthoDB" id="5028260at2"/>
<organism evidence="6 7">
    <name type="scientific">Okibacterium fritillariae</name>
    <dbReference type="NCBI Taxonomy" id="123320"/>
    <lineage>
        <taxon>Bacteria</taxon>
        <taxon>Bacillati</taxon>
        <taxon>Actinomycetota</taxon>
        <taxon>Actinomycetes</taxon>
        <taxon>Micrococcales</taxon>
        <taxon>Microbacteriaceae</taxon>
        <taxon>Okibacterium</taxon>
    </lineage>
</organism>
<dbReference type="Gene3D" id="3.40.50.2000">
    <property type="entry name" value="Glycogen Phosphorylase B"/>
    <property type="match status" value="2"/>
</dbReference>
<evidence type="ECO:0000259" key="5">
    <source>
        <dbReference type="Pfam" id="PF13439"/>
    </source>
</evidence>
<evidence type="ECO:0000313" key="7">
    <source>
        <dbReference type="Proteomes" id="UP000190857"/>
    </source>
</evidence>
<evidence type="ECO:0000256" key="3">
    <source>
        <dbReference type="ARBA" id="ARBA00022679"/>
    </source>
</evidence>
<evidence type="ECO:0000313" key="6">
    <source>
        <dbReference type="EMBL" id="SKC60762.1"/>
    </source>
</evidence>
<dbReference type="EMBL" id="FUZP01000002">
    <property type="protein sequence ID" value="SKC60762.1"/>
    <property type="molecule type" value="Genomic_DNA"/>
</dbReference>
<name>A0A1T5KAL3_9MICO</name>
<evidence type="ECO:0000256" key="2">
    <source>
        <dbReference type="ARBA" id="ARBA00022676"/>
    </source>
</evidence>
<accession>A0A1T5KAL3</accession>
<keyword evidence="2" id="KW-0328">Glycosyltransferase</keyword>
<dbReference type="InterPro" id="IPR001296">
    <property type="entry name" value="Glyco_trans_1"/>
</dbReference>
<dbReference type="PANTHER" id="PTHR45947">
    <property type="entry name" value="SULFOQUINOVOSYL TRANSFERASE SQD2"/>
    <property type="match status" value="1"/>
</dbReference>
<dbReference type="STRING" id="123320.SAMN06309945_2075"/>
<dbReference type="Proteomes" id="UP000190857">
    <property type="component" value="Unassembled WGS sequence"/>
</dbReference>
<dbReference type="InterPro" id="IPR028098">
    <property type="entry name" value="Glyco_trans_4-like_N"/>
</dbReference>
<dbReference type="GO" id="GO:1901137">
    <property type="term" value="P:carbohydrate derivative biosynthetic process"/>
    <property type="evidence" value="ECO:0007669"/>
    <property type="project" value="UniProtKB-ARBA"/>
</dbReference>
<keyword evidence="7" id="KW-1185">Reference proteome</keyword>
<evidence type="ECO:0000256" key="1">
    <source>
        <dbReference type="ARBA" id="ARBA00021292"/>
    </source>
</evidence>
<dbReference type="Pfam" id="PF00534">
    <property type="entry name" value="Glycos_transf_1"/>
    <property type="match status" value="1"/>
</dbReference>
<sequence length="369" mass="40337">MERVYEDVAERLIGDGFDVALLTTGGFEGDELKIPYKRVWTVQGGRPGRYSRTWWKQTRRADAPWLTWAPDVVLSVSIAGRRLSRAMPSLPILAQCHGTAWAEVRSSLATPSPRELAKVVLNLARIPREAMSYRQFTRIVAIGPGVEKQLIDFPLRIAKSKVVKIANGIDVEAFEYSAVAAAKFRNQHGIPAVARVGLFASRLHVQKGADVALDAFARISEGPLPFLLICGTGPAEEDLRRQARRLGVMNRVIFTGALDRKGMSAAMSAADVLVFPTRRREGLPLTILEARANGLPVVTVQNAGVPADLTRNVAMTSGTAEDIAMAWSRSPERQHRNALPVEYQALTALRKYSALVGSIALGEALDDVH</sequence>
<proteinExistence type="predicted"/>
<keyword evidence="3 6" id="KW-0808">Transferase</keyword>
<evidence type="ECO:0000259" key="4">
    <source>
        <dbReference type="Pfam" id="PF00534"/>
    </source>
</evidence>